<comment type="caution">
    <text evidence="7">The sequence shown here is derived from an EMBL/GenBank/DDBJ whole genome shotgun (WGS) entry which is preliminary data.</text>
</comment>
<evidence type="ECO:0000256" key="4">
    <source>
        <dbReference type="ARBA" id="ARBA00022827"/>
    </source>
</evidence>
<evidence type="ECO:0008006" key="9">
    <source>
        <dbReference type="Google" id="ProtNLM"/>
    </source>
</evidence>
<reference evidence="7" key="1">
    <citation type="submission" date="2020-11" db="EMBL/GenBank/DDBJ databases">
        <authorList>
            <consortium name="DOE Joint Genome Institute"/>
            <person name="Ahrendt S."/>
            <person name="Riley R."/>
            <person name="Andreopoulos W."/>
            <person name="Labutti K."/>
            <person name="Pangilinan J."/>
            <person name="Ruiz-Duenas F.J."/>
            <person name="Barrasa J.M."/>
            <person name="Sanchez-Garcia M."/>
            <person name="Camarero S."/>
            <person name="Miyauchi S."/>
            <person name="Serrano A."/>
            <person name="Linde D."/>
            <person name="Babiker R."/>
            <person name="Drula E."/>
            <person name="Ayuso-Fernandez I."/>
            <person name="Pacheco R."/>
            <person name="Padilla G."/>
            <person name="Ferreira P."/>
            <person name="Barriuso J."/>
            <person name="Kellner H."/>
            <person name="Castanera R."/>
            <person name="Alfaro M."/>
            <person name="Ramirez L."/>
            <person name="Pisabarro A.G."/>
            <person name="Kuo A."/>
            <person name="Tritt A."/>
            <person name="Lipzen A."/>
            <person name="He G."/>
            <person name="Yan M."/>
            <person name="Ng V."/>
            <person name="Cullen D."/>
            <person name="Martin F."/>
            <person name="Rosso M.-N."/>
            <person name="Henrissat B."/>
            <person name="Hibbett D."/>
            <person name="Martinez A.T."/>
            <person name="Grigoriev I.V."/>
        </authorList>
    </citation>
    <scope>NUCLEOTIDE SEQUENCE</scope>
    <source>
        <strain evidence="7">CBS 247.69</strain>
    </source>
</reference>
<dbReference type="InterPro" id="IPR016169">
    <property type="entry name" value="FAD-bd_PCMH_sub2"/>
</dbReference>
<keyword evidence="5" id="KW-0560">Oxidoreductase</keyword>
<dbReference type="InterPro" id="IPR050416">
    <property type="entry name" value="FAD-linked_Oxidoreductase"/>
</dbReference>
<keyword evidence="4" id="KW-0274">FAD</keyword>
<evidence type="ECO:0000256" key="3">
    <source>
        <dbReference type="ARBA" id="ARBA00022630"/>
    </source>
</evidence>
<dbReference type="InterPro" id="IPR036318">
    <property type="entry name" value="FAD-bd_PCMH-like_sf"/>
</dbReference>
<dbReference type="OrthoDB" id="407275at2759"/>
<protein>
    <recommendedName>
        <fullName evidence="9">FAD-binding PCMH-type domain-containing protein</fullName>
    </recommendedName>
</protein>
<evidence type="ECO:0000313" key="7">
    <source>
        <dbReference type="EMBL" id="KAF9456045.1"/>
    </source>
</evidence>
<evidence type="ECO:0000256" key="5">
    <source>
        <dbReference type="ARBA" id="ARBA00023002"/>
    </source>
</evidence>
<keyword evidence="3" id="KW-0285">Flavoprotein</keyword>
<accession>A0A9P5XSI7</accession>
<dbReference type="PANTHER" id="PTHR42973:SF39">
    <property type="entry name" value="FAD-BINDING PCMH-TYPE DOMAIN-CONTAINING PROTEIN"/>
    <property type="match status" value="1"/>
</dbReference>
<evidence type="ECO:0000313" key="8">
    <source>
        <dbReference type="Proteomes" id="UP000807353"/>
    </source>
</evidence>
<keyword evidence="8" id="KW-1185">Reference proteome</keyword>
<organism evidence="7 8">
    <name type="scientific">Collybia nuda</name>
    <dbReference type="NCBI Taxonomy" id="64659"/>
    <lineage>
        <taxon>Eukaryota</taxon>
        <taxon>Fungi</taxon>
        <taxon>Dikarya</taxon>
        <taxon>Basidiomycota</taxon>
        <taxon>Agaricomycotina</taxon>
        <taxon>Agaricomycetes</taxon>
        <taxon>Agaricomycetidae</taxon>
        <taxon>Agaricales</taxon>
        <taxon>Tricholomatineae</taxon>
        <taxon>Clitocybaceae</taxon>
        <taxon>Collybia</taxon>
    </lineage>
</organism>
<sequence>MWGLTLDTIITVNMVLANGTIVTATNERNPDLFWAARGAASSFGIVTSIEVKTFPEPPSGIIFQYEWILDVEGMAEALDIVQNYLESGIPPAVGGEINLFRGPTQGTVVFHISGGWYGPADQLNTTVAPLLQKMPEGPQTTITPGNYSESVVFLAGGSLETHAKPDHTDTFYAKSLMTPEASPMSLKARTAFAHFLANEAFVTDLKWFVQMEMYGGSNSAINSVNLDATAFAHRNSMFTVQFFASAPGSIPPFPDHGFIFMDSMLDGWMVNVDVTKLPI</sequence>
<dbReference type="GO" id="GO:0050660">
    <property type="term" value="F:flavin adenine dinucleotide binding"/>
    <property type="evidence" value="ECO:0007669"/>
    <property type="project" value="InterPro"/>
</dbReference>
<comment type="cofactor">
    <cofactor evidence="1">
        <name>FAD</name>
        <dbReference type="ChEBI" id="CHEBI:57692"/>
    </cofactor>
</comment>
<dbReference type="GO" id="GO:0016491">
    <property type="term" value="F:oxidoreductase activity"/>
    <property type="evidence" value="ECO:0007669"/>
    <property type="project" value="UniProtKB-KW"/>
</dbReference>
<dbReference type="Gene3D" id="3.40.462.20">
    <property type="match status" value="1"/>
</dbReference>
<dbReference type="PANTHER" id="PTHR42973">
    <property type="entry name" value="BINDING OXIDOREDUCTASE, PUTATIVE (AFU_ORTHOLOGUE AFUA_1G17690)-RELATED"/>
    <property type="match status" value="1"/>
</dbReference>
<gene>
    <name evidence="7" type="ORF">BDZ94DRAFT_1276638</name>
</gene>
<dbReference type="Gene3D" id="3.30.465.10">
    <property type="match status" value="1"/>
</dbReference>
<feature type="signal peptide" evidence="6">
    <location>
        <begin position="1"/>
        <end position="17"/>
    </location>
</feature>
<feature type="chain" id="PRO_5040292770" description="FAD-binding PCMH-type domain-containing protein" evidence="6">
    <location>
        <begin position="18"/>
        <end position="279"/>
    </location>
</feature>
<dbReference type="AlphaFoldDB" id="A0A9P5XSI7"/>
<comment type="similarity">
    <text evidence="2">Belongs to the oxygen-dependent FAD-linked oxidoreductase family.</text>
</comment>
<dbReference type="EMBL" id="MU150470">
    <property type="protein sequence ID" value="KAF9456045.1"/>
    <property type="molecule type" value="Genomic_DNA"/>
</dbReference>
<proteinExistence type="inferred from homology"/>
<name>A0A9P5XSI7_9AGAR</name>
<dbReference type="SUPFAM" id="SSF56176">
    <property type="entry name" value="FAD-binding/transporter-associated domain-like"/>
    <property type="match status" value="1"/>
</dbReference>
<evidence type="ECO:0000256" key="2">
    <source>
        <dbReference type="ARBA" id="ARBA00005466"/>
    </source>
</evidence>
<keyword evidence="6" id="KW-0732">Signal</keyword>
<dbReference type="Proteomes" id="UP000807353">
    <property type="component" value="Unassembled WGS sequence"/>
</dbReference>
<evidence type="ECO:0000256" key="6">
    <source>
        <dbReference type="SAM" id="SignalP"/>
    </source>
</evidence>
<evidence type="ECO:0000256" key="1">
    <source>
        <dbReference type="ARBA" id="ARBA00001974"/>
    </source>
</evidence>